<keyword evidence="1" id="KW-0472">Membrane</keyword>
<dbReference type="EMBL" id="SOBK01000016">
    <property type="protein sequence ID" value="TDT82727.1"/>
    <property type="molecule type" value="Genomic_DNA"/>
</dbReference>
<evidence type="ECO:0008006" key="6">
    <source>
        <dbReference type="Google" id="ProtNLM"/>
    </source>
</evidence>
<keyword evidence="1" id="KW-1133">Transmembrane helix</keyword>
<dbReference type="Proteomes" id="UP000055611">
    <property type="component" value="Chromosome"/>
</dbReference>
<name>A0A126QKW3_9BACT</name>
<feature type="transmembrane region" description="Helical" evidence="1">
    <location>
        <begin position="70"/>
        <end position="90"/>
    </location>
</feature>
<reference evidence="3 5" key="2">
    <citation type="submission" date="2019-03" db="EMBL/GenBank/DDBJ databases">
        <title>Genomic Encyclopedia of Type Strains, Phase IV (KMG-IV): sequencing the most valuable type-strain genomes for metagenomic binning, comparative biology and taxonomic classification.</title>
        <authorList>
            <person name="Goeker M."/>
        </authorList>
    </citation>
    <scope>NUCLEOTIDE SEQUENCE [LARGE SCALE GENOMIC DNA]</scope>
    <source>
        <strain evidence="3 5">DSM 101483</strain>
    </source>
</reference>
<evidence type="ECO:0000256" key="1">
    <source>
        <dbReference type="SAM" id="Phobius"/>
    </source>
</evidence>
<proteinExistence type="predicted"/>
<reference evidence="2 4" key="1">
    <citation type="journal article" date="2016" name="Front. Microbiol.">
        <title>Genome Sequence of the Piezophilic, Mesophilic Sulfate-Reducing Bacterium Desulfovibrio indicus J2T.</title>
        <authorList>
            <person name="Cao J."/>
            <person name="Maignien L."/>
            <person name="Shao Z."/>
            <person name="Alain K."/>
            <person name="Jebbar M."/>
        </authorList>
    </citation>
    <scope>NUCLEOTIDE SEQUENCE [LARGE SCALE GENOMIC DNA]</scope>
    <source>
        <strain evidence="2 4">J2</strain>
    </source>
</reference>
<dbReference type="RefSeq" id="WP_066801346.1">
    <property type="nucleotide sequence ID" value="NZ_CP014206.1"/>
</dbReference>
<gene>
    <name evidence="2" type="ORF">AWY79_05465</name>
    <name evidence="3" type="ORF">EDC59_11639</name>
</gene>
<evidence type="ECO:0000313" key="4">
    <source>
        <dbReference type="Proteomes" id="UP000055611"/>
    </source>
</evidence>
<keyword evidence="1" id="KW-0812">Transmembrane</keyword>
<feature type="transmembrane region" description="Helical" evidence="1">
    <location>
        <begin position="126"/>
        <end position="144"/>
    </location>
</feature>
<accession>A0A126QKW3</accession>
<feature type="transmembrane region" description="Helical" evidence="1">
    <location>
        <begin position="38"/>
        <end position="58"/>
    </location>
</feature>
<keyword evidence="4" id="KW-1185">Reference proteome</keyword>
<dbReference type="EMBL" id="CP014206">
    <property type="protein sequence ID" value="AMK10601.1"/>
    <property type="molecule type" value="Genomic_DNA"/>
</dbReference>
<evidence type="ECO:0000313" key="5">
    <source>
        <dbReference type="Proteomes" id="UP000295506"/>
    </source>
</evidence>
<protein>
    <recommendedName>
        <fullName evidence="6">DUF202 domain-containing protein</fullName>
    </recommendedName>
</protein>
<dbReference type="KEGG" id="dej:AWY79_05465"/>
<dbReference type="Proteomes" id="UP000295506">
    <property type="component" value="Unassembled WGS sequence"/>
</dbReference>
<organism evidence="3 5">
    <name type="scientific">Pseudodesulfovibrio indicus</name>
    <dbReference type="NCBI Taxonomy" id="1716143"/>
    <lineage>
        <taxon>Bacteria</taxon>
        <taxon>Pseudomonadati</taxon>
        <taxon>Thermodesulfobacteriota</taxon>
        <taxon>Desulfovibrionia</taxon>
        <taxon>Desulfovibrionales</taxon>
        <taxon>Desulfovibrionaceae</taxon>
    </lineage>
</organism>
<dbReference type="AlphaFoldDB" id="A0A126QKW3"/>
<evidence type="ECO:0000313" key="3">
    <source>
        <dbReference type="EMBL" id="TDT82727.1"/>
    </source>
</evidence>
<sequence length="145" mass="16132">MSEKRKPRKATPAIEAKVRESLRVAANDRATRQTHLQAFAAVLTAAALAIVGLVGGLFKPAPQTAAYVRWACYASLFLLLSSVMVSLVVLRPRYGLTSLKQSTDNPYERHIREEAIFFKRQRLLTYAYRLLCCGILLGVLALVLQ</sequence>
<evidence type="ECO:0000313" key="2">
    <source>
        <dbReference type="EMBL" id="AMK10601.1"/>
    </source>
</evidence>